<proteinExistence type="predicted"/>
<feature type="domain" description="Ig-like" evidence="3">
    <location>
        <begin position="51"/>
        <end position="130"/>
    </location>
</feature>
<dbReference type="RefSeq" id="WP_143061448.1">
    <property type="nucleotide sequence ID" value="NZ_FNYS01000028.1"/>
</dbReference>
<name>A0A1H6YAN4_9FLAO</name>
<dbReference type="InterPro" id="IPR041286">
    <property type="entry name" value="MBG_2"/>
</dbReference>
<sequence length="1013" mass="108421">GGYTYSWAPSGGTAATATGLAAGTYTVTITDANACTTTVTATITEPNVVQAPKVTSNSVSFKYGDSATALVATNDANHTLKWYEGDNKTLLTKAPIPITNKIGKQTYWVSQVNSTECESELVKIEVTITPATLTVTADAQSKVYGSVDSALTYQVTGIVNAEKESDVLSGNLSRDKGENVGSYLIDQGTLIANGNYTMTFAASNLTITPASLTVTADAQSKVYGSVDSALTYQVIGLVDAEKESDVLSGNLSRDKGENVGLYIINQGSLKASSNYTLDFKPNNLEITPAALTVKVDTQSKVYGSADPALTYQVTGLVDAEKESAVLSGNLSRDKGENVGSYLINQGTLIANGNYKMTFAGSNLTITPATLTVTADVQSKVYGSADPALTYKVTGLVNAEKESAVLSGNLSRDKGENVGSYLINQVTLIANGNYTMTFTGSNLTITPAPLTVTADAKTKVYGSVDPALTYKVTGLMDAEKESDVLSGSLTRIAGESVGNYEILKGSLNVNSNYSLTFNKAELTITKASITGVKLEDASYVYDGQEKELVVNGNLPKDATISYVSNKQTETGVYEVTALVTAPNYIDLPLKAKLTISKSTITGVKLEDASYVYDGHEKELLISGNLPKDATVSYVANKQTEAGVYDVTALVSAPNYIDLPLKAKLTISKAKQEITFNKLTPIVFDKNIQLQLTASSNSGLPVSYTYSYEGSKAAAIVSPSGTVTVVSQGRIVITVHQVGNNNYAPAKSISQALVIINDEALITDWKINGQRQGALSSTGVFRQECNEITDQMDVELETSVGAEVSTGSKFSISTPKAGIYRQEVVVTSQSGSTTKKYEIVIERPFGFDDIVIQKFDNTLLVNNNPQTNGGYRFIGYRWYKNDQLIGTEQVYSVGNKKEDLLDINALYRVELVTDKGEVLHSCASTIRYTHTKNIQLYPNPVVKNGVLEVAIDYPSTALDQMSASVYSLTGQFLFTVPLQGAVSKVNLPSNMVEGVYIMLIKIEGKTKTFRFMVKP</sequence>
<dbReference type="GeneID" id="82258615"/>
<feature type="non-terminal residue" evidence="4">
    <location>
        <position position="1"/>
    </location>
</feature>
<reference evidence="4 5" key="1">
    <citation type="submission" date="2016-10" db="EMBL/GenBank/DDBJ databases">
        <authorList>
            <person name="de Groot N.N."/>
        </authorList>
    </citation>
    <scope>NUCLEOTIDE SEQUENCE [LARGE SCALE GENOMIC DNA]</scope>
    <source>
        <strain evidence="4 5">DSM 23048</strain>
    </source>
</reference>
<dbReference type="NCBIfam" id="TIGR04183">
    <property type="entry name" value="Por_Secre_tail"/>
    <property type="match status" value="1"/>
</dbReference>
<evidence type="ECO:0000259" key="3">
    <source>
        <dbReference type="Pfam" id="PF19081"/>
    </source>
</evidence>
<evidence type="ECO:0000259" key="2">
    <source>
        <dbReference type="Pfam" id="PF18676"/>
    </source>
</evidence>
<dbReference type="AlphaFoldDB" id="A0A1H6YAN4"/>
<evidence type="ECO:0000256" key="1">
    <source>
        <dbReference type="ARBA" id="ARBA00022729"/>
    </source>
</evidence>
<keyword evidence="1" id="KW-0732">Signal</keyword>
<dbReference type="Proteomes" id="UP000183077">
    <property type="component" value="Unassembled WGS sequence"/>
</dbReference>
<gene>
    <name evidence="4" type="ORF">SAMN04488018_1281</name>
</gene>
<accession>A0A1H6YAN4</accession>
<dbReference type="Pfam" id="PF19081">
    <property type="entry name" value="Ig_7"/>
    <property type="match status" value="1"/>
</dbReference>
<dbReference type="Gene3D" id="3.30.160.710">
    <property type="match status" value="5"/>
</dbReference>
<feature type="domain" description="MBG" evidence="2">
    <location>
        <begin position="449"/>
        <end position="522"/>
    </location>
</feature>
<evidence type="ECO:0000313" key="5">
    <source>
        <dbReference type="Proteomes" id="UP000183077"/>
    </source>
</evidence>
<evidence type="ECO:0000313" key="4">
    <source>
        <dbReference type="EMBL" id="SEJ36087.1"/>
    </source>
</evidence>
<feature type="domain" description="MBG" evidence="2">
    <location>
        <begin position="133"/>
        <end position="206"/>
    </location>
</feature>
<dbReference type="InterPro" id="IPR026444">
    <property type="entry name" value="Secre_tail"/>
</dbReference>
<feature type="domain" description="MBG" evidence="2">
    <location>
        <begin position="212"/>
        <end position="284"/>
    </location>
</feature>
<protein>
    <submittedName>
        <fullName evidence="4">Por secretion system C-terminal sorting domain-containing protein</fullName>
    </submittedName>
</protein>
<dbReference type="InterPro" id="IPR044023">
    <property type="entry name" value="Ig_7"/>
</dbReference>
<organism evidence="4 5">
    <name type="scientific">Myroides marinus</name>
    <dbReference type="NCBI Taxonomy" id="703342"/>
    <lineage>
        <taxon>Bacteria</taxon>
        <taxon>Pseudomonadati</taxon>
        <taxon>Bacteroidota</taxon>
        <taxon>Flavobacteriia</taxon>
        <taxon>Flavobacteriales</taxon>
        <taxon>Flavobacteriaceae</taxon>
        <taxon>Myroides</taxon>
    </lineage>
</organism>
<feature type="domain" description="MBG" evidence="2">
    <location>
        <begin position="291"/>
        <end position="364"/>
    </location>
</feature>
<feature type="domain" description="MBG" evidence="2">
    <location>
        <begin position="370"/>
        <end position="443"/>
    </location>
</feature>
<dbReference type="Gene3D" id="2.60.40.740">
    <property type="match status" value="1"/>
</dbReference>
<dbReference type="EMBL" id="FNYS01000028">
    <property type="protein sequence ID" value="SEJ36087.1"/>
    <property type="molecule type" value="Genomic_DNA"/>
</dbReference>
<dbReference type="Pfam" id="PF18676">
    <property type="entry name" value="MBG_2"/>
    <property type="match status" value="5"/>
</dbReference>